<evidence type="ECO:0000259" key="7">
    <source>
        <dbReference type="PROSITE" id="PS51666"/>
    </source>
</evidence>
<keyword evidence="5" id="KW-0804">Transcription</keyword>
<dbReference type="PROSITE" id="PS51666">
    <property type="entry name" value="QLQ"/>
    <property type="match status" value="1"/>
</dbReference>
<feature type="region of interest" description="Disordered" evidence="6">
    <location>
        <begin position="246"/>
        <end position="278"/>
    </location>
</feature>
<evidence type="ECO:0000256" key="5">
    <source>
        <dbReference type="RuleBase" id="RU367127"/>
    </source>
</evidence>
<dbReference type="Proteomes" id="UP000796880">
    <property type="component" value="Unassembled WGS sequence"/>
</dbReference>
<feature type="compositionally biased region" description="Basic and acidic residues" evidence="6">
    <location>
        <begin position="34"/>
        <end position="57"/>
    </location>
</feature>
<evidence type="ECO:0000256" key="6">
    <source>
        <dbReference type="SAM" id="MobiDB-lite"/>
    </source>
</evidence>
<keyword evidence="5" id="KW-0805">Transcription regulation</keyword>
<dbReference type="GO" id="GO:0005634">
    <property type="term" value="C:nucleus"/>
    <property type="evidence" value="ECO:0007669"/>
    <property type="project" value="UniProtKB-SubCell"/>
</dbReference>
<protein>
    <recommendedName>
        <fullName evidence="5">Growth-regulating factor</fullName>
    </recommendedName>
</protein>
<evidence type="ECO:0000256" key="1">
    <source>
        <dbReference type="ARBA" id="ARBA00004123"/>
    </source>
</evidence>
<feature type="region of interest" description="Disordered" evidence="6">
    <location>
        <begin position="1"/>
        <end position="69"/>
    </location>
</feature>
<dbReference type="AlphaFoldDB" id="A0A8K0GUS0"/>
<evidence type="ECO:0000259" key="8">
    <source>
        <dbReference type="PROSITE" id="PS51667"/>
    </source>
</evidence>
<dbReference type="GO" id="GO:0005524">
    <property type="term" value="F:ATP binding"/>
    <property type="evidence" value="ECO:0007669"/>
    <property type="project" value="UniProtKB-UniRule"/>
</dbReference>
<dbReference type="GO" id="GO:0099402">
    <property type="term" value="P:plant organ development"/>
    <property type="evidence" value="ECO:0007669"/>
    <property type="project" value="UniProtKB-ARBA"/>
</dbReference>
<dbReference type="EMBL" id="VOIH02000008">
    <property type="protein sequence ID" value="KAF3439089.1"/>
    <property type="molecule type" value="Genomic_DNA"/>
</dbReference>
<feature type="compositionally biased region" description="Low complexity" evidence="6">
    <location>
        <begin position="1"/>
        <end position="12"/>
    </location>
</feature>
<dbReference type="InterPro" id="IPR031137">
    <property type="entry name" value="GRF"/>
</dbReference>
<dbReference type="Pfam" id="PF08880">
    <property type="entry name" value="QLQ"/>
    <property type="match status" value="1"/>
</dbReference>
<keyword evidence="10" id="KW-1185">Reference proteome</keyword>
<feature type="short sequence motif" description="Bipartite nuclear localization signal" evidence="4">
    <location>
        <begin position="251"/>
        <end position="258"/>
    </location>
</feature>
<keyword evidence="3 4" id="KW-0539">Nucleus</keyword>
<comment type="caution">
    <text evidence="9">The sequence shown here is derived from an EMBL/GenBank/DDBJ whole genome shotgun (WGS) entry which is preliminary data.</text>
</comment>
<keyword evidence="5" id="KW-0010">Activator</keyword>
<dbReference type="OrthoDB" id="1927209at2759"/>
<dbReference type="GO" id="GO:0006351">
    <property type="term" value="P:DNA-templated transcription"/>
    <property type="evidence" value="ECO:0007669"/>
    <property type="project" value="UniProtKB-UniRule"/>
</dbReference>
<comment type="domain">
    <text evidence="5">The QLQ domain and WRC domain may be involved in protein-protein interaction and DNA-binding, respectively.</text>
</comment>
<organism evidence="9 10">
    <name type="scientific">Rhamnella rubrinervis</name>
    <dbReference type="NCBI Taxonomy" id="2594499"/>
    <lineage>
        <taxon>Eukaryota</taxon>
        <taxon>Viridiplantae</taxon>
        <taxon>Streptophyta</taxon>
        <taxon>Embryophyta</taxon>
        <taxon>Tracheophyta</taxon>
        <taxon>Spermatophyta</taxon>
        <taxon>Magnoliopsida</taxon>
        <taxon>eudicotyledons</taxon>
        <taxon>Gunneridae</taxon>
        <taxon>Pentapetalae</taxon>
        <taxon>rosids</taxon>
        <taxon>fabids</taxon>
        <taxon>Rosales</taxon>
        <taxon>Rhamnaceae</taxon>
        <taxon>rhamnoid group</taxon>
        <taxon>Rhamneae</taxon>
        <taxon>Rhamnella</taxon>
    </lineage>
</organism>
<comment type="function">
    <text evidence="5">Transcription activator.</text>
</comment>
<evidence type="ECO:0000313" key="10">
    <source>
        <dbReference type="Proteomes" id="UP000796880"/>
    </source>
</evidence>
<dbReference type="InterPro" id="IPR014978">
    <property type="entry name" value="Gln-Leu-Gln_QLQ"/>
</dbReference>
<evidence type="ECO:0000256" key="4">
    <source>
        <dbReference type="PROSITE-ProRule" id="PRU01002"/>
    </source>
</evidence>
<evidence type="ECO:0000256" key="2">
    <source>
        <dbReference type="ARBA" id="ARBA00008122"/>
    </source>
</evidence>
<dbReference type="SMART" id="SM00951">
    <property type="entry name" value="QLQ"/>
    <property type="match status" value="1"/>
</dbReference>
<evidence type="ECO:0000256" key="3">
    <source>
        <dbReference type="ARBA" id="ARBA00023242"/>
    </source>
</evidence>
<feature type="domain" description="QLQ" evidence="7">
    <location>
        <begin position="149"/>
        <end position="184"/>
    </location>
</feature>
<feature type="domain" description="WRC" evidence="8">
    <location>
        <begin position="218"/>
        <end position="262"/>
    </location>
</feature>
<feature type="compositionally biased region" description="Low complexity" evidence="6">
    <location>
        <begin position="262"/>
        <end position="278"/>
    </location>
</feature>
<dbReference type="PANTHER" id="PTHR31602:SF42">
    <property type="entry name" value="GROWTH-REGULATING FACTOR 2"/>
    <property type="match status" value="1"/>
</dbReference>
<proteinExistence type="inferred from homology"/>
<feature type="short sequence motif" description="Bipartite nuclear localization signal" evidence="4">
    <location>
        <begin position="223"/>
        <end position="233"/>
    </location>
</feature>
<dbReference type="GO" id="GO:0006355">
    <property type="term" value="P:regulation of DNA-templated transcription"/>
    <property type="evidence" value="ECO:0007669"/>
    <property type="project" value="InterPro"/>
</dbReference>
<sequence length="599" mass="64547">MDFGVVGLEGLVGPEGGVPSQETKTKGLGSGFVKQERSGPGEDDWRSSKMAKTEDLSASRTMPLHQGTPLLRSNSIHQEHMLSFSSHKPEVSFLGKDGGLVPERNTQSSNFPYYQRTPSASYTRNAVSAYGSGSLNPAMHGPFTGVRGPFTPSQWIELEHQALIYKYITSNVPVPSNLLIPLKKSLYPFGLSGLSAGSLPPNSLGWGSFHLGFPGNTDPEPGRCRRTDGKKWRCSRDAVADQKYCERHINRGRHRSRKPVEGQTGHAATGTTGSKVVPMTSSMSTSVMPSGGASNSLAITQHQLKNLQSSGSAAATAANPSTDALVNRMQDLRGLSMMSSSSTINPKANVSTFNIPKQEMVLEESSLSEFGFVSTDSLLNPSHKSSYINPKNYGSFLDFSDQESQDQHPLRQFMDEWPKDQSNRSVITWPEEMKSDWTQLSMSIPVTSSEFSSSSSSPTQEKLALSPLRLSREFEPMQMNLGVNNGLGEATHSKQTNWVPISWGTSMGGPLGEVLTNTTSNVKAYKNSSALNLLTEGWEGSPQLGSSPTGVLQKSTFCSLSNSSSGSSPRADNKKNIDGASLYDDVLASTLASSSIPSL</sequence>
<comment type="subcellular location">
    <subcellularLocation>
        <location evidence="1 4 5">Nucleus</location>
    </subcellularLocation>
</comment>
<name>A0A8K0GUS0_9ROSA</name>
<dbReference type="InterPro" id="IPR014977">
    <property type="entry name" value="WRC_dom"/>
</dbReference>
<dbReference type="Pfam" id="PF08879">
    <property type="entry name" value="WRC"/>
    <property type="match status" value="1"/>
</dbReference>
<gene>
    <name evidence="9" type="ORF">FNV43_RR17364</name>
</gene>
<evidence type="ECO:0000313" key="9">
    <source>
        <dbReference type="EMBL" id="KAF3439089.1"/>
    </source>
</evidence>
<reference evidence="9" key="1">
    <citation type="submission" date="2020-03" db="EMBL/GenBank/DDBJ databases">
        <title>A high-quality chromosome-level genome assembly of a woody plant with both climbing and erect habits, Rhamnella rubrinervis.</title>
        <authorList>
            <person name="Lu Z."/>
            <person name="Yang Y."/>
            <person name="Zhu X."/>
            <person name="Sun Y."/>
        </authorList>
    </citation>
    <scope>NUCLEOTIDE SEQUENCE</scope>
    <source>
        <strain evidence="9">BYM</strain>
        <tissue evidence="9">Leaf</tissue>
    </source>
</reference>
<dbReference type="PROSITE" id="PS51667">
    <property type="entry name" value="WRC"/>
    <property type="match status" value="1"/>
</dbReference>
<comment type="similarity">
    <text evidence="2 5">Belongs to the GRF family.</text>
</comment>
<dbReference type="PANTHER" id="PTHR31602">
    <property type="entry name" value="GROWTH-REGULATING FACTOR 5"/>
    <property type="match status" value="1"/>
</dbReference>
<accession>A0A8K0GUS0</accession>